<accession>A0ABQ9V800</accession>
<protein>
    <submittedName>
        <fullName evidence="1">Uncharacterized protein</fullName>
    </submittedName>
</protein>
<evidence type="ECO:0000313" key="2">
    <source>
        <dbReference type="Proteomes" id="UP001266305"/>
    </source>
</evidence>
<name>A0ABQ9V800_SAGOE</name>
<comment type="caution">
    <text evidence="1">The sequence shown here is derived from an EMBL/GenBank/DDBJ whole genome shotgun (WGS) entry which is preliminary data.</text>
</comment>
<reference evidence="1 2" key="1">
    <citation type="submission" date="2023-05" db="EMBL/GenBank/DDBJ databases">
        <title>B98-5 Cell Line De Novo Hybrid Assembly: An Optical Mapping Approach.</title>
        <authorList>
            <person name="Kananen K."/>
            <person name="Auerbach J.A."/>
            <person name="Kautto E."/>
            <person name="Blachly J.S."/>
        </authorList>
    </citation>
    <scope>NUCLEOTIDE SEQUENCE [LARGE SCALE GENOMIC DNA]</scope>
    <source>
        <strain evidence="1">B95-8</strain>
        <tissue evidence="1">Cell line</tissue>
    </source>
</reference>
<keyword evidence="2" id="KW-1185">Reference proteome</keyword>
<gene>
    <name evidence="1" type="ORF">P7K49_018383</name>
</gene>
<proteinExistence type="predicted"/>
<sequence length="148" mass="16463">MNLAPCVVKDNAIEKLVIQNAADAAATRDILICFSVNCLCQRTSPQRTKEVGCALVRALSWWVCKVRKPAQLPVLRAENGKRAISTETIICNVHRANNNLHLFPPSLITNLDFSPTQNYLSNKYLSRENLIPMSCLFLTLLAKLAKAI</sequence>
<evidence type="ECO:0000313" key="1">
    <source>
        <dbReference type="EMBL" id="KAK2104527.1"/>
    </source>
</evidence>
<dbReference type="Proteomes" id="UP001266305">
    <property type="component" value="Unassembled WGS sequence"/>
</dbReference>
<organism evidence="1 2">
    <name type="scientific">Saguinus oedipus</name>
    <name type="common">Cotton-top tamarin</name>
    <name type="synonym">Oedipomidas oedipus</name>
    <dbReference type="NCBI Taxonomy" id="9490"/>
    <lineage>
        <taxon>Eukaryota</taxon>
        <taxon>Metazoa</taxon>
        <taxon>Chordata</taxon>
        <taxon>Craniata</taxon>
        <taxon>Vertebrata</taxon>
        <taxon>Euteleostomi</taxon>
        <taxon>Mammalia</taxon>
        <taxon>Eutheria</taxon>
        <taxon>Euarchontoglires</taxon>
        <taxon>Primates</taxon>
        <taxon>Haplorrhini</taxon>
        <taxon>Platyrrhini</taxon>
        <taxon>Cebidae</taxon>
        <taxon>Callitrichinae</taxon>
        <taxon>Saguinus</taxon>
    </lineage>
</organism>
<dbReference type="EMBL" id="JASSZA010000008">
    <property type="protein sequence ID" value="KAK2104527.1"/>
    <property type="molecule type" value="Genomic_DNA"/>
</dbReference>